<comment type="subcellular location">
    <subcellularLocation>
        <location evidence="1">Membrane</location>
        <topology evidence="1">Multi-pass membrane protein</topology>
    </subcellularLocation>
</comment>
<sequence>PLSGALSDTYGRIPVLLFLHILGIVSYLMWAVSGASFFFFLISRLLNGAARANVAVLSAMVSDISSKEMRTRGMAVVGAAYSVAYLVGPTASATLLGPLLGLSGPGGIGALGPQLGLVAALLSALNLILLFCLSESVPQKPPVQSQTKDSASATGTNPSVLSKVRSSLLLNPSALFSFQSIASQTVRDCLRKLAFINFAHMLLFSGLECNLLYLAQSRFGYTSKDQGRIFLFVGISMAIIQGGFIRRFKGGREAATLVASILSQAVAYLVIGLAPSEIPFYIGMLFYSFTSAAFVPAFNGLTSMKVPADQQGQAMGKLRSLNALARAFGPSAVSVLFWIFGPGVSFAIAAGLTVAVAVSFRRMSCS</sequence>
<dbReference type="AlphaFoldDB" id="A0A0X3NRZ8"/>
<dbReference type="InterPro" id="IPR011701">
    <property type="entry name" value="MFS"/>
</dbReference>
<dbReference type="PANTHER" id="PTHR23504:SF31">
    <property type="entry name" value="MAJOR FACILITATOR SUPERFAMILY DOMAIN-CONTAINING PROTEIN 10"/>
    <property type="match status" value="1"/>
</dbReference>
<evidence type="ECO:0000313" key="8">
    <source>
        <dbReference type="EMBL" id="JAP42549.1"/>
    </source>
</evidence>
<feature type="domain" description="Major facilitator superfamily (MFS) profile" evidence="7">
    <location>
        <begin position="1"/>
        <end position="366"/>
    </location>
</feature>
<dbReference type="EMBL" id="GEEE01020676">
    <property type="protein sequence ID" value="JAP42549.1"/>
    <property type="molecule type" value="Transcribed_RNA"/>
</dbReference>
<reference evidence="8" key="1">
    <citation type="submission" date="2016-01" db="EMBL/GenBank/DDBJ databases">
        <title>Reference transcriptome for the parasite Schistocephalus solidus: insights into the molecular evolution of parasitism.</title>
        <authorList>
            <person name="Hebert F.O."/>
            <person name="Grambauer S."/>
            <person name="Barber I."/>
            <person name="Landry C.R."/>
            <person name="Aubin-Horth N."/>
        </authorList>
    </citation>
    <scope>NUCLEOTIDE SEQUENCE</scope>
</reference>
<feature type="transmembrane region" description="Helical" evidence="6">
    <location>
        <begin position="227"/>
        <end position="245"/>
    </location>
</feature>
<feature type="transmembrane region" description="Helical" evidence="6">
    <location>
        <begin position="346"/>
        <end position="363"/>
    </location>
</feature>
<feature type="transmembrane region" description="Helical" evidence="6">
    <location>
        <begin position="193"/>
        <end position="215"/>
    </location>
</feature>
<dbReference type="Gene3D" id="1.20.1250.20">
    <property type="entry name" value="MFS general substrate transporter like domains"/>
    <property type="match status" value="1"/>
</dbReference>
<dbReference type="Pfam" id="PF07690">
    <property type="entry name" value="MFS_1"/>
    <property type="match status" value="1"/>
</dbReference>
<dbReference type="InterPro" id="IPR036259">
    <property type="entry name" value="MFS_trans_sf"/>
</dbReference>
<protein>
    <submittedName>
        <fullName evidence="8">Major facilitator superfamily domain-containing protein 10</fullName>
    </submittedName>
</protein>
<evidence type="ECO:0000259" key="7">
    <source>
        <dbReference type="PROSITE" id="PS50850"/>
    </source>
</evidence>
<dbReference type="GO" id="GO:0031526">
    <property type="term" value="C:brush border membrane"/>
    <property type="evidence" value="ECO:0007669"/>
    <property type="project" value="TreeGrafter"/>
</dbReference>
<keyword evidence="5 6" id="KW-0472">Membrane</keyword>
<evidence type="ECO:0000256" key="1">
    <source>
        <dbReference type="ARBA" id="ARBA00004141"/>
    </source>
</evidence>
<keyword evidence="2" id="KW-0813">Transport</keyword>
<evidence type="ECO:0000256" key="5">
    <source>
        <dbReference type="ARBA" id="ARBA00023136"/>
    </source>
</evidence>
<evidence type="ECO:0000256" key="4">
    <source>
        <dbReference type="ARBA" id="ARBA00022989"/>
    </source>
</evidence>
<organism evidence="8">
    <name type="scientific">Schistocephalus solidus</name>
    <name type="common">Tapeworm</name>
    <dbReference type="NCBI Taxonomy" id="70667"/>
    <lineage>
        <taxon>Eukaryota</taxon>
        <taxon>Metazoa</taxon>
        <taxon>Spiralia</taxon>
        <taxon>Lophotrochozoa</taxon>
        <taxon>Platyhelminthes</taxon>
        <taxon>Cestoda</taxon>
        <taxon>Eucestoda</taxon>
        <taxon>Diphyllobothriidea</taxon>
        <taxon>Diphyllobothriidae</taxon>
        <taxon>Schistocephalus</taxon>
    </lineage>
</organism>
<name>A0A0X3NRZ8_SCHSO</name>
<evidence type="ECO:0000256" key="2">
    <source>
        <dbReference type="ARBA" id="ARBA00022448"/>
    </source>
</evidence>
<gene>
    <name evidence="8" type="primary">MFS10</name>
    <name evidence="8" type="ORF">TR120426</name>
</gene>
<dbReference type="PROSITE" id="PS50850">
    <property type="entry name" value="MFS"/>
    <property type="match status" value="1"/>
</dbReference>
<dbReference type="GO" id="GO:0022857">
    <property type="term" value="F:transmembrane transporter activity"/>
    <property type="evidence" value="ECO:0007669"/>
    <property type="project" value="InterPro"/>
</dbReference>
<evidence type="ECO:0000256" key="6">
    <source>
        <dbReference type="SAM" id="Phobius"/>
    </source>
</evidence>
<dbReference type="InterPro" id="IPR020846">
    <property type="entry name" value="MFS_dom"/>
</dbReference>
<feature type="transmembrane region" description="Helical" evidence="6">
    <location>
        <begin position="115"/>
        <end position="133"/>
    </location>
</feature>
<dbReference type="PANTHER" id="PTHR23504">
    <property type="entry name" value="MAJOR FACILITATOR SUPERFAMILY DOMAIN-CONTAINING PROTEIN 10"/>
    <property type="match status" value="1"/>
</dbReference>
<evidence type="ECO:0000256" key="3">
    <source>
        <dbReference type="ARBA" id="ARBA00022692"/>
    </source>
</evidence>
<proteinExistence type="predicted"/>
<feature type="transmembrane region" description="Helical" evidence="6">
    <location>
        <begin position="15"/>
        <end position="42"/>
    </location>
</feature>
<feature type="non-terminal residue" evidence="8">
    <location>
        <position position="1"/>
    </location>
</feature>
<keyword evidence="3 6" id="KW-0812">Transmembrane</keyword>
<dbReference type="SUPFAM" id="SSF103473">
    <property type="entry name" value="MFS general substrate transporter"/>
    <property type="match status" value="1"/>
</dbReference>
<keyword evidence="4 6" id="KW-1133">Transmembrane helix</keyword>
<accession>A0A0X3NRZ8</accession>
<feature type="transmembrane region" description="Helical" evidence="6">
    <location>
        <begin position="74"/>
        <end position="95"/>
    </location>
</feature>